<evidence type="ECO:0000313" key="3">
    <source>
        <dbReference type="Proteomes" id="UP000611554"/>
    </source>
</evidence>
<keyword evidence="3" id="KW-1185">Reference proteome</keyword>
<comment type="caution">
    <text evidence="2">The sequence shown here is derived from an EMBL/GenBank/DDBJ whole genome shotgun (WGS) entry which is preliminary data.</text>
</comment>
<gene>
    <name evidence="2" type="ORF">GCM10010140_44140</name>
</gene>
<sequence>MNALATTSLGRAPSQCREKAPECGDGVVSAAVVMPDNLVTAASPRKENGPGDLPV</sequence>
<name>A0ABQ2R356_9ACTN</name>
<dbReference type="Proteomes" id="UP000611554">
    <property type="component" value="Unassembled WGS sequence"/>
</dbReference>
<evidence type="ECO:0000256" key="1">
    <source>
        <dbReference type="SAM" id="MobiDB-lite"/>
    </source>
</evidence>
<accession>A0ABQ2R356</accession>
<proteinExistence type="predicted"/>
<evidence type="ECO:0000313" key="2">
    <source>
        <dbReference type="EMBL" id="GGQ09154.1"/>
    </source>
</evidence>
<reference evidence="3" key="1">
    <citation type="journal article" date="2019" name="Int. J. Syst. Evol. Microbiol.">
        <title>The Global Catalogue of Microorganisms (GCM) 10K type strain sequencing project: providing services to taxonomists for standard genome sequencing and annotation.</title>
        <authorList>
            <consortium name="The Broad Institute Genomics Platform"/>
            <consortium name="The Broad Institute Genome Sequencing Center for Infectious Disease"/>
            <person name="Wu L."/>
            <person name="Ma J."/>
        </authorList>
    </citation>
    <scope>NUCLEOTIDE SEQUENCE [LARGE SCALE GENOMIC DNA]</scope>
    <source>
        <strain evidence="3">JCM 3115</strain>
    </source>
</reference>
<organism evidence="2 3">
    <name type="scientific">Streptosporangium pseudovulgare</name>
    <dbReference type="NCBI Taxonomy" id="35765"/>
    <lineage>
        <taxon>Bacteria</taxon>
        <taxon>Bacillati</taxon>
        <taxon>Actinomycetota</taxon>
        <taxon>Actinomycetes</taxon>
        <taxon>Streptosporangiales</taxon>
        <taxon>Streptosporangiaceae</taxon>
        <taxon>Streptosporangium</taxon>
    </lineage>
</organism>
<dbReference type="EMBL" id="BMQJ01000011">
    <property type="protein sequence ID" value="GGQ09154.1"/>
    <property type="molecule type" value="Genomic_DNA"/>
</dbReference>
<feature type="region of interest" description="Disordered" evidence="1">
    <location>
        <begin position="1"/>
        <end position="22"/>
    </location>
</feature>
<protein>
    <submittedName>
        <fullName evidence="2">Uncharacterized protein</fullName>
    </submittedName>
</protein>